<evidence type="ECO:0000256" key="4">
    <source>
        <dbReference type="ARBA" id="ARBA00022777"/>
    </source>
</evidence>
<organism evidence="8 9">
    <name type="scientific">Chryseobacterium viscerum</name>
    <dbReference type="NCBI Taxonomy" id="1037377"/>
    <lineage>
        <taxon>Bacteria</taxon>
        <taxon>Pseudomonadati</taxon>
        <taxon>Bacteroidota</taxon>
        <taxon>Flavobacteriia</taxon>
        <taxon>Flavobacteriales</taxon>
        <taxon>Weeksellaceae</taxon>
        <taxon>Chryseobacterium group</taxon>
        <taxon>Chryseobacterium</taxon>
    </lineage>
</organism>
<dbReference type="InterPro" id="IPR050482">
    <property type="entry name" value="Sensor_HK_TwoCompSys"/>
</dbReference>
<evidence type="ECO:0000256" key="6">
    <source>
        <dbReference type="SAM" id="Phobius"/>
    </source>
</evidence>
<feature type="transmembrane region" description="Helical" evidence="6">
    <location>
        <begin position="341"/>
        <end position="358"/>
    </location>
</feature>
<accession>A0A316WZG4</accession>
<evidence type="ECO:0000256" key="3">
    <source>
        <dbReference type="ARBA" id="ARBA00022679"/>
    </source>
</evidence>
<keyword evidence="5" id="KW-0902">Two-component regulatory system</keyword>
<protein>
    <recommendedName>
        <fullName evidence="2">histidine kinase</fullName>
        <ecNumber evidence="2">2.7.13.3</ecNumber>
    </recommendedName>
</protein>
<evidence type="ECO:0000256" key="2">
    <source>
        <dbReference type="ARBA" id="ARBA00012438"/>
    </source>
</evidence>
<keyword evidence="3" id="KW-0808">Transferase</keyword>
<keyword evidence="8" id="KW-0547">Nucleotide-binding</keyword>
<dbReference type="AlphaFoldDB" id="A0A316WZG4"/>
<keyword evidence="6" id="KW-1133">Transmembrane helix</keyword>
<keyword evidence="6" id="KW-0812">Transmembrane</keyword>
<sequence length="561" mass="64915">MYYLRFFLLLFLINCNYSENTRSKTTENISVKKADSIYNEAESFYYKDDYQKAFLLFSKAEDIYKQNKDSQDIASSLSYKAIILNDIGDHFTSNERAIEALSFLKQPQDSAHLSSIYNSLAIAQKNLKHYKEALQWYKKALLASTVDNNKKTIKNNIADLYAKMKQYSKSIEIYSSLLKDKNITINKDYAMILDNYNYTKWLQNKNFNPEPELLKVLQLKKDLKDIKGQISTHSHLADYYLETNIAKAIQHTDAKYALSHTVNNPYDRLESLGTLLEISPTIDSKKLFNEFKYLNDSIITAKDDAKNRFALIEYGVEKQNIENQRLKNSDAKKEVQLLRQYFLSGLLVALLVIIIILYKKRQKKLQQEKEIEVKNTQLKMSKKVHDVVANGIYQVMTKIENQEHFDKNTALDELEFVYEKSRDISYEKPDAQDVVEFDEKLSGLIGSFKNEEVNTFLAGNEKNIWNGVDDSAKDNVYQVIRELLVNMKKHSQASLVAFKFERNNNLIKIQYTDNGIGIPGDLSYKNGLRNTVSRIENINGEITFDNTTEKGLKIYISFPAS</sequence>
<dbReference type="Gene3D" id="3.30.565.10">
    <property type="entry name" value="Histidine kinase-like ATPase, C-terminal domain"/>
    <property type="match status" value="1"/>
</dbReference>
<dbReference type="GO" id="GO:0000160">
    <property type="term" value="P:phosphorelay signal transduction system"/>
    <property type="evidence" value="ECO:0007669"/>
    <property type="project" value="UniProtKB-KW"/>
</dbReference>
<dbReference type="InterPro" id="IPR036890">
    <property type="entry name" value="HATPase_C_sf"/>
</dbReference>
<reference evidence="8 9" key="1">
    <citation type="submission" date="2018-04" db="EMBL/GenBank/DDBJ databases">
        <title>Chryseobacterium oncorhynchi 701B-08T from rainbow trout, and Chryseobacterium viscerum 687B-08T from diseased fish.</title>
        <authorList>
            <person name="Jeong J.-J."/>
            <person name="Lee Y.J."/>
            <person name="Pathiraja D."/>
            <person name="Park B."/>
            <person name="Choi I.-G."/>
            <person name="Kim K.D."/>
        </authorList>
    </citation>
    <scope>NUCLEOTIDE SEQUENCE [LARGE SCALE GENOMIC DNA]</scope>
    <source>
        <strain evidence="8 9">687B-08</strain>
    </source>
</reference>
<dbReference type="InterPro" id="IPR011990">
    <property type="entry name" value="TPR-like_helical_dom_sf"/>
</dbReference>
<dbReference type="PANTHER" id="PTHR24421">
    <property type="entry name" value="NITRATE/NITRITE SENSOR PROTEIN NARX-RELATED"/>
    <property type="match status" value="1"/>
</dbReference>
<evidence type="ECO:0000313" key="9">
    <source>
        <dbReference type="Proteomes" id="UP000236413"/>
    </source>
</evidence>
<evidence type="ECO:0000256" key="5">
    <source>
        <dbReference type="ARBA" id="ARBA00023012"/>
    </source>
</evidence>
<evidence type="ECO:0000313" key="8">
    <source>
        <dbReference type="EMBL" id="PWN65816.1"/>
    </source>
</evidence>
<comment type="catalytic activity">
    <reaction evidence="1">
        <text>ATP + protein L-histidine = ADP + protein N-phospho-L-histidine.</text>
        <dbReference type="EC" id="2.7.13.3"/>
    </reaction>
</comment>
<keyword evidence="6" id="KW-0472">Membrane</keyword>
<dbReference type="PANTHER" id="PTHR24421:SF10">
    <property type="entry name" value="NITRATE_NITRITE SENSOR PROTEIN NARQ"/>
    <property type="match status" value="1"/>
</dbReference>
<dbReference type="SMART" id="SM00028">
    <property type="entry name" value="TPR"/>
    <property type="match status" value="2"/>
</dbReference>
<keyword evidence="4" id="KW-0418">Kinase</keyword>
<proteinExistence type="predicted"/>
<evidence type="ECO:0000259" key="7">
    <source>
        <dbReference type="Pfam" id="PF02518"/>
    </source>
</evidence>
<dbReference type="GO" id="GO:0004673">
    <property type="term" value="F:protein histidine kinase activity"/>
    <property type="evidence" value="ECO:0007669"/>
    <property type="project" value="UniProtKB-EC"/>
</dbReference>
<dbReference type="EC" id="2.7.13.3" evidence="2"/>
<dbReference type="GO" id="GO:0005524">
    <property type="term" value="F:ATP binding"/>
    <property type="evidence" value="ECO:0007669"/>
    <property type="project" value="UniProtKB-KW"/>
</dbReference>
<dbReference type="SUPFAM" id="SSF55874">
    <property type="entry name" value="ATPase domain of HSP90 chaperone/DNA topoisomerase II/histidine kinase"/>
    <property type="match status" value="1"/>
</dbReference>
<dbReference type="Pfam" id="PF02518">
    <property type="entry name" value="HATPase_c"/>
    <property type="match status" value="1"/>
</dbReference>
<comment type="caution">
    <text evidence="8">The sequence shown here is derived from an EMBL/GenBank/DDBJ whole genome shotgun (WGS) entry which is preliminary data.</text>
</comment>
<name>A0A316WZG4_9FLAO</name>
<dbReference type="Gene3D" id="1.25.40.10">
    <property type="entry name" value="Tetratricopeptide repeat domain"/>
    <property type="match status" value="1"/>
</dbReference>
<dbReference type="InterPro" id="IPR019734">
    <property type="entry name" value="TPR_rpt"/>
</dbReference>
<dbReference type="Proteomes" id="UP000236413">
    <property type="component" value="Unassembled WGS sequence"/>
</dbReference>
<evidence type="ECO:0000256" key="1">
    <source>
        <dbReference type="ARBA" id="ARBA00000085"/>
    </source>
</evidence>
<dbReference type="EMBL" id="PPEG02000001">
    <property type="protein sequence ID" value="PWN65816.1"/>
    <property type="molecule type" value="Genomic_DNA"/>
</dbReference>
<gene>
    <name evidence="8" type="ORF">C1634_003525</name>
</gene>
<keyword evidence="8" id="KW-0067">ATP-binding</keyword>
<feature type="domain" description="Histidine kinase/HSP90-like ATPase" evidence="7">
    <location>
        <begin position="474"/>
        <end position="560"/>
    </location>
</feature>
<dbReference type="SUPFAM" id="SSF48452">
    <property type="entry name" value="TPR-like"/>
    <property type="match status" value="1"/>
</dbReference>
<dbReference type="InterPro" id="IPR003594">
    <property type="entry name" value="HATPase_dom"/>
</dbReference>